<proteinExistence type="predicted"/>
<comment type="caution">
    <text evidence="1">The sequence shown here is derived from an EMBL/GenBank/DDBJ whole genome shotgun (WGS) entry which is preliminary data.</text>
</comment>
<reference evidence="1" key="1">
    <citation type="submission" date="2020-08" db="EMBL/GenBank/DDBJ databases">
        <title>Multicomponent nature underlies the extraordinary mechanical properties of spider dragline silk.</title>
        <authorList>
            <person name="Kono N."/>
            <person name="Nakamura H."/>
            <person name="Mori M."/>
            <person name="Yoshida Y."/>
            <person name="Ohtoshi R."/>
            <person name="Malay A.D."/>
            <person name="Moran D.A.P."/>
            <person name="Tomita M."/>
            <person name="Numata K."/>
            <person name="Arakawa K."/>
        </authorList>
    </citation>
    <scope>NUCLEOTIDE SEQUENCE</scope>
</reference>
<dbReference type="Proteomes" id="UP000887013">
    <property type="component" value="Unassembled WGS sequence"/>
</dbReference>
<protein>
    <submittedName>
        <fullName evidence="1">Uncharacterized protein</fullName>
    </submittedName>
</protein>
<sequence>MSLFLNLFPRQLKFLKIEENSESPNDMAQLRGIEPREKAHDFHFHLERLSYFENWLAELNIQEFEECFPSSIAEISFCNPQLAVCADIGATYSAAREKLYIFSENMS</sequence>
<evidence type="ECO:0000313" key="2">
    <source>
        <dbReference type="Proteomes" id="UP000887013"/>
    </source>
</evidence>
<keyword evidence="2" id="KW-1185">Reference proteome</keyword>
<gene>
    <name evidence="1" type="ORF">NPIL_610681</name>
</gene>
<name>A0A8X6QTD7_NEPPI</name>
<dbReference type="EMBL" id="BMAW01083863">
    <property type="protein sequence ID" value="GFU35952.1"/>
    <property type="molecule type" value="Genomic_DNA"/>
</dbReference>
<organism evidence="1 2">
    <name type="scientific">Nephila pilipes</name>
    <name type="common">Giant wood spider</name>
    <name type="synonym">Nephila maculata</name>
    <dbReference type="NCBI Taxonomy" id="299642"/>
    <lineage>
        <taxon>Eukaryota</taxon>
        <taxon>Metazoa</taxon>
        <taxon>Ecdysozoa</taxon>
        <taxon>Arthropoda</taxon>
        <taxon>Chelicerata</taxon>
        <taxon>Arachnida</taxon>
        <taxon>Araneae</taxon>
        <taxon>Araneomorphae</taxon>
        <taxon>Entelegynae</taxon>
        <taxon>Araneoidea</taxon>
        <taxon>Nephilidae</taxon>
        <taxon>Nephila</taxon>
    </lineage>
</organism>
<dbReference type="AlphaFoldDB" id="A0A8X6QTD7"/>
<evidence type="ECO:0000313" key="1">
    <source>
        <dbReference type="EMBL" id="GFU35952.1"/>
    </source>
</evidence>
<accession>A0A8X6QTD7</accession>